<comment type="pathway">
    <text evidence="2">Siderophore biosynthesis.</text>
</comment>
<evidence type="ECO:0000256" key="14">
    <source>
        <dbReference type="ARBA" id="ARBA00032738"/>
    </source>
</evidence>
<dbReference type="PANTHER" id="PTHR42802:SF1">
    <property type="entry name" value="L-ORNITHINE N(5)-MONOOXYGENASE"/>
    <property type="match status" value="1"/>
</dbReference>
<dbReference type="EC" id="1.14.13.59" evidence="4"/>
<comment type="catalytic activity">
    <reaction evidence="15">
        <text>L-lysine + NADPH + O2 = N(6)-hydroxy-L-lysine + NADP(+) + H2O</text>
        <dbReference type="Rhea" id="RHEA:23228"/>
        <dbReference type="ChEBI" id="CHEBI:15377"/>
        <dbReference type="ChEBI" id="CHEBI:15379"/>
        <dbReference type="ChEBI" id="CHEBI:32551"/>
        <dbReference type="ChEBI" id="CHEBI:57783"/>
        <dbReference type="ChEBI" id="CHEBI:57820"/>
        <dbReference type="ChEBI" id="CHEBI:58349"/>
        <dbReference type="EC" id="1.14.13.59"/>
    </reaction>
</comment>
<evidence type="ECO:0000256" key="11">
    <source>
        <dbReference type="ARBA" id="ARBA00029939"/>
    </source>
</evidence>
<keyword evidence="8" id="KW-0521">NADP</keyword>
<dbReference type="PANTHER" id="PTHR42802">
    <property type="entry name" value="MONOOXYGENASE"/>
    <property type="match status" value="1"/>
</dbReference>
<evidence type="ECO:0000313" key="16">
    <source>
        <dbReference type="EMBL" id="QMS57333.1"/>
    </source>
</evidence>
<dbReference type="SUPFAM" id="SSF51905">
    <property type="entry name" value="FAD/NAD(P)-binding domain"/>
    <property type="match status" value="2"/>
</dbReference>
<reference evidence="16" key="1">
    <citation type="submission" date="2017-08" db="EMBL/GenBank/DDBJ databases">
        <authorList>
            <person name="Minaev M."/>
            <person name="Kurbakov K.A."/>
            <person name="Solodovnikova G.I."/>
            <person name="Kuznetsova O.A."/>
            <person name="Lisitsyn A.B."/>
        </authorList>
    </citation>
    <scope>NUCLEOTIDE SEQUENCE</scope>
    <source>
        <strain evidence="16">80</strain>
    </source>
</reference>
<dbReference type="AlphaFoldDB" id="A0A7D7L0D7"/>
<evidence type="ECO:0000256" key="3">
    <source>
        <dbReference type="ARBA" id="ARBA00007588"/>
    </source>
</evidence>
<protein>
    <recommendedName>
        <fullName evidence="5">L-lysine N6-monooxygenase MbtG</fullName>
        <ecNumber evidence="4">1.14.13.59</ecNumber>
    </recommendedName>
    <alternativeName>
        <fullName evidence="14">Lysine 6-N-hydroxylase</fullName>
    </alternativeName>
    <alternativeName>
        <fullName evidence="13">Lysine N6-hydroxylase</fullName>
    </alternativeName>
    <alternativeName>
        <fullName evidence="11">Lysine-N-oxygenase</fullName>
    </alternativeName>
    <alternativeName>
        <fullName evidence="12">Mycobactin synthase protein G</fullName>
    </alternativeName>
</protein>
<evidence type="ECO:0000256" key="5">
    <source>
        <dbReference type="ARBA" id="ARBA00016406"/>
    </source>
</evidence>
<keyword evidence="9 16" id="KW-0560">Oxidoreductase</keyword>
<evidence type="ECO:0000256" key="9">
    <source>
        <dbReference type="ARBA" id="ARBA00023002"/>
    </source>
</evidence>
<sequence>MYDLIGVGFGPANLALAIAIDDHNRRCPDAERIEALFLERSPHFAWHPGMLLPHATMQISFLKDLVSFRDVTHPLSFLSYLQHRGRLDHFVNKQTFFPSRAEFSDYLGWAADQVSEQVRYGAEVRAAHVDPEDRSVVVELADGEQLHARAAVLAPGLQPRLPEGVSLSDRVIHTSQTVHALQRLETPVRTAVVVGAGQSAAEVVQFLHERDEQTTVHSVFAKVGYTPADDSPFVNRIFDPATVDRWHGAPEDVRRRLFDYHRGTNYSAVDPELVEALYDVEYEERVSGHRRLFMDSCSEVVAYREIPDAVEVDVRDLTTGETTTLEADLVVFASGYRPADPAELFGPDARWYRHEGTAPAVARDYQWISADESAPPVYLNGGVEHTHGLSSSLLSNLAVRGGEIVDSVVAARAAQSVADAVDVAGAVGSGAH</sequence>
<name>A0A7D7L0D7_KOCVA</name>
<keyword evidence="17" id="KW-1185">Reference proteome</keyword>
<dbReference type="RefSeq" id="WP_094394158.1">
    <property type="nucleotide sequence ID" value="NZ_CP059343.1"/>
</dbReference>
<dbReference type="EMBL" id="CP059343">
    <property type="protein sequence ID" value="QMS57333.1"/>
    <property type="molecule type" value="Genomic_DNA"/>
</dbReference>
<keyword evidence="6" id="KW-0285">Flavoprotein</keyword>
<dbReference type="Gene3D" id="3.50.50.60">
    <property type="entry name" value="FAD/NAD(P)-binding domain"/>
    <property type="match status" value="1"/>
</dbReference>
<keyword evidence="7" id="KW-0274">FAD</keyword>
<evidence type="ECO:0000256" key="12">
    <source>
        <dbReference type="ARBA" id="ARBA00031158"/>
    </source>
</evidence>
<organism evidence="16 17">
    <name type="scientific">Kocuria varians</name>
    <name type="common">Micrococcus varians</name>
    <dbReference type="NCBI Taxonomy" id="1272"/>
    <lineage>
        <taxon>Bacteria</taxon>
        <taxon>Bacillati</taxon>
        <taxon>Actinomycetota</taxon>
        <taxon>Actinomycetes</taxon>
        <taxon>Micrococcales</taxon>
        <taxon>Micrococcaceae</taxon>
        <taxon>Kocuria</taxon>
    </lineage>
</organism>
<evidence type="ECO:0000256" key="7">
    <source>
        <dbReference type="ARBA" id="ARBA00022827"/>
    </source>
</evidence>
<comment type="cofactor">
    <cofactor evidence="1">
        <name>FAD</name>
        <dbReference type="ChEBI" id="CHEBI:57692"/>
    </cofactor>
</comment>
<dbReference type="KEGG" id="kvr:CIB50_0002070"/>
<evidence type="ECO:0000256" key="15">
    <source>
        <dbReference type="ARBA" id="ARBA00048407"/>
    </source>
</evidence>
<dbReference type="InterPro" id="IPR036188">
    <property type="entry name" value="FAD/NAD-bd_sf"/>
</dbReference>
<evidence type="ECO:0000256" key="4">
    <source>
        <dbReference type="ARBA" id="ARBA00013076"/>
    </source>
</evidence>
<dbReference type="Proteomes" id="UP000216825">
    <property type="component" value="Chromosome"/>
</dbReference>
<comment type="similarity">
    <text evidence="3">Belongs to the lysine N(6)-hydroxylase/L-ornithine N(5)-oxygenase family.</text>
</comment>
<dbReference type="InterPro" id="IPR025700">
    <property type="entry name" value="Lys/Orn_oxygenase"/>
</dbReference>
<reference evidence="16" key="2">
    <citation type="submission" date="2020-07" db="EMBL/GenBank/DDBJ databases">
        <title>Genome of starter culture bacteria Kocuria salsicia reveals its technological properties and safety for usage in meat industry.</title>
        <authorList>
            <person name="Michael M."/>
            <person name="Konstantin K."/>
            <person name="Evgenii K."/>
            <person name="Galina S."/>
            <person name="Oksana K."/>
            <person name="Andrei L."/>
        </authorList>
    </citation>
    <scope>NUCLEOTIDE SEQUENCE [LARGE SCALE GENOMIC DNA]</scope>
    <source>
        <strain evidence="16">80</strain>
    </source>
</reference>
<proteinExistence type="inferred from homology"/>
<evidence type="ECO:0000256" key="6">
    <source>
        <dbReference type="ARBA" id="ARBA00022630"/>
    </source>
</evidence>
<dbReference type="GO" id="GO:0047091">
    <property type="term" value="F:L-lysine 6-monooxygenase (NADPH) activity"/>
    <property type="evidence" value="ECO:0007669"/>
    <property type="project" value="UniProtKB-EC"/>
</dbReference>
<evidence type="ECO:0000256" key="8">
    <source>
        <dbReference type="ARBA" id="ARBA00022857"/>
    </source>
</evidence>
<evidence type="ECO:0000256" key="13">
    <source>
        <dbReference type="ARBA" id="ARBA00032493"/>
    </source>
</evidence>
<evidence type="ECO:0000256" key="10">
    <source>
        <dbReference type="ARBA" id="ARBA00023033"/>
    </source>
</evidence>
<accession>A0A7D7L0D7</accession>
<evidence type="ECO:0000256" key="1">
    <source>
        <dbReference type="ARBA" id="ARBA00001974"/>
    </source>
</evidence>
<dbReference type="Pfam" id="PF13434">
    <property type="entry name" value="Lys_Orn_oxgnase"/>
    <property type="match status" value="1"/>
</dbReference>
<gene>
    <name evidence="16" type="primary">pvdA</name>
    <name evidence="16" type="ORF">CIB50_0002070</name>
</gene>
<keyword evidence="10 16" id="KW-0503">Monooxygenase</keyword>
<evidence type="ECO:0000256" key="2">
    <source>
        <dbReference type="ARBA" id="ARBA00004924"/>
    </source>
</evidence>
<evidence type="ECO:0000313" key="17">
    <source>
        <dbReference type="Proteomes" id="UP000216825"/>
    </source>
</evidence>